<keyword evidence="8" id="KW-0520">NAD</keyword>
<evidence type="ECO:0000256" key="3">
    <source>
        <dbReference type="ARBA" id="ARBA00022553"/>
    </source>
</evidence>
<dbReference type="GO" id="GO:0006099">
    <property type="term" value="P:tricarboxylic acid cycle"/>
    <property type="evidence" value="ECO:0007669"/>
    <property type="project" value="TreeGrafter"/>
</dbReference>
<evidence type="ECO:0000259" key="13">
    <source>
        <dbReference type="SMART" id="SM01329"/>
    </source>
</evidence>
<dbReference type="EC" id="1.1.1.87" evidence="12"/>
<comment type="cofactor">
    <cofactor evidence="1">
        <name>Mg(2+)</name>
        <dbReference type="ChEBI" id="CHEBI:18420"/>
    </cofactor>
</comment>
<dbReference type="Proteomes" id="UP000034841">
    <property type="component" value="Unassembled WGS sequence"/>
</dbReference>
<evidence type="ECO:0000256" key="5">
    <source>
        <dbReference type="ARBA" id="ARBA00022723"/>
    </source>
</evidence>
<evidence type="ECO:0000313" key="15">
    <source>
        <dbReference type="Proteomes" id="UP000034841"/>
    </source>
</evidence>
<dbReference type="PANTHER" id="PTHR11835">
    <property type="entry name" value="DECARBOXYLATING DEHYDROGENASES-ISOCITRATE, ISOPROPYLMALATE, TARTRATE"/>
    <property type="match status" value="1"/>
</dbReference>
<dbReference type="AlphaFoldDB" id="A0A0F8DF69"/>
<evidence type="ECO:0000256" key="9">
    <source>
        <dbReference type="ARBA" id="ARBA00023154"/>
    </source>
</evidence>
<accession>A0A0F8DF69</accession>
<gene>
    <name evidence="14" type="primary">lys12</name>
    <name evidence="14" type="ORF">CFO_g3055</name>
</gene>
<dbReference type="PANTHER" id="PTHR11835:SF48">
    <property type="entry name" value="HOMOISOCITRATE DEHYDROGENASE, MITOCHONDRIAL"/>
    <property type="match status" value="1"/>
</dbReference>
<dbReference type="InterPro" id="IPR024084">
    <property type="entry name" value="IsoPropMal-DH-like_dom"/>
</dbReference>
<comment type="pathway">
    <text evidence="11">Amino-acid biosynthesis; L-lysine biosynthesis via AAA pathway; L-alpha-aminoadipate from 2-oxoglutarate: step 4/5.</text>
</comment>
<evidence type="ECO:0000313" key="14">
    <source>
        <dbReference type="EMBL" id="KKF94604.1"/>
    </source>
</evidence>
<comment type="caution">
    <text evidence="14">The sequence shown here is derived from an EMBL/GenBank/DDBJ whole genome shotgun (WGS) entry which is preliminary data.</text>
</comment>
<keyword evidence="4" id="KW-0028">Amino-acid biosynthesis</keyword>
<evidence type="ECO:0000256" key="6">
    <source>
        <dbReference type="ARBA" id="ARBA00022842"/>
    </source>
</evidence>
<evidence type="ECO:0000256" key="1">
    <source>
        <dbReference type="ARBA" id="ARBA00001946"/>
    </source>
</evidence>
<keyword evidence="15" id="KW-1185">Reference proteome</keyword>
<dbReference type="GO" id="GO:0019878">
    <property type="term" value="P:lysine biosynthetic process via aminoadipic acid"/>
    <property type="evidence" value="ECO:0007669"/>
    <property type="project" value="EnsemblFungi"/>
</dbReference>
<dbReference type="SMART" id="SM01329">
    <property type="entry name" value="Iso_dh"/>
    <property type="match status" value="1"/>
</dbReference>
<evidence type="ECO:0000256" key="8">
    <source>
        <dbReference type="ARBA" id="ARBA00023027"/>
    </source>
</evidence>
<dbReference type="InterPro" id="IPR019818">
    <property type="entry name" value="IsoCit/isopropylmalate_DH_CS"/>
</dbReference>
<keyword evidence="3" id="KW-0597">Phosphoprotein</keyword>
<dbReference type="GO" id="GO:0051287">
    <property type="term" value="F:NAD binding"/>
    <property type="evidence" value="ECO:0007669"/>
    <property type="project" value="InterPro"/>
</dbReference>
<dbReference type="Pfam" id="PF00180">
    <property type="entry name" value="Iso_dh"/>
    <property type="match status" value="1"/>
</dbReference>
<keyword evidence="9" id="KW-0457">Lysine biosynthesis</keyword>
<dbReference type="GO" id="GO:0000287">
    <property type="term" value="F:magnesium ion binding"/>
    <property type="evidence" value="ECO:0007669"/>
    <property type="project" value="InterPro"/>
</dbReference>
<evidence type="ECO:0000256" key="12">
    <source>
        <dbReference type="ARBA" id="ARBA00066666"/>
    </source>
</evidence>
<dbReference type="FunFam" id="3.40.718.10:FF:000012">
    <property type="entry name" value="Homoisocitrate dehydrogenase, mitochondrial"/>
    <property type="match status" value="1"/>
</dbReference>
<comment type="similarity">
    <text evidence="2">Belongs to the isocitrate and isopropylmalate dehydrogenases family.</text>
</comment>
<feature type="domain" description="Isopropylmalate dehydrogenase-like" evidence="13">
    <location>
        <begin position="11"/>
        <end position="358"/>
    </location>
</feature>
<sequence>MAARAASRTLRIGLIPGDGIGREVIPAGRRILEALPASLGLKFDFVNLEAGWETFQKTGVALPDKTVEVLKAECDGALFGAVSSPTTAVKGYSSPIVALRKKLDLYANVRPVKSVMSAANPIDMVIVRENTEDLYVKDERTFDAPNGEGKIAEAIKRISEKASFRIATMAGEIALRRQKIRDSGAPSIHKGPLVTVTHKSNVLSQTDGLFRTTSRAALADSKFSTVAVEEQIVDSMVYKLFRQPEAYDVIVAPNLYGDILSDGAAALVGSLGLVPSANVGENFAIGEPCHGSAPDIMGQGIANPIATLRSAAVMLEFLNEETAAAKIYAAVDANLEEGKLLSPDLGGSASTEEVVADVLRRL</sequence>
<keyword evidence="6" id="KW-0460">Magnesium</keyword>
<dbReference type="EMBL" id="LBBL01000148">
    <property type="protein sequence ID" value="KKF94604.1"/>
    <property type="molecule type" value="Genomic_DNA"/>
</dbReference>
<proteinExistence type="inferred from homology"/>
<evidence type="ECO:0000256" key="4">
    <source>
        <dbReference type="ARBA" id="ARBA00022605"/>
    </source>
</evidence>
<keyword evidence="7 14" id="KW-0560">Oxidoreductase</keyword>
<reference evidence="14 15" key="1">
    <citation type="submission" date="2015-04" db="EMBL/GenBank/DDBJ databases">
        <title>Genome sequence of Ceratocystis platani, a major pathogen of plane trees.</title>
        <authorList>
            <person name="Belbahri L."/>
        </authorList>
    </citation>
    <scope>NUCLEOTIDE SEQUENCE [LARGE SCALE GENOMIC DNA]</scope>
    <source>
        <strain evidence="14 15">CFO</strain>
    </source>
</reference>
<dbReference type="GO" id="GO:0004449">
    <property type="term" value="F:isocitrate dehydrogenase (NAD+) activity"/>
    <property type="evidence" value="ECO:0007669"/>
    <property type="project" value="TreeGrafter"/>
</dbReference>
<comment type="catalytic activity">
    <reaction evidence="10">
        <text>(2R,3S)-homoisocitrate + NAD(+) = 2-oxoadipate + CO2 + NADH</text>
        <dbReference type="Rhea" id="RHEA:11900"/>
        <dbReference type="ChEBI" id="CHEBI:15404"/>
        <dbReference type="ChEBI" id="CHEBI:16526"/>
        <dbReference type="ChEBI" id="CHEBI:57499"/>
        <dbReference type="ChEBI" id="CHEBI:57540"/>
        <dbReference type="ChEBI" id="CHEBI:57945"/>
        <dbReference type="EC" id="1.1.1.87"/>
    </reaction>
</comment>
<dbReference type="GO" id="GO:0005739">
    <property type="term" value="C:mitochondrion"/>
    <property type="evidence" value="ECO:0007669"/>
    <property type="project" value="TreeGrafter"/>
</dbReference>
<evidence type="ECO:0000256" key="7">
    <source>
        <dbReference type="ARBA" id="ARBA00023002"/>
    </source>
</evidence>
<evidence type="ECO:0000256" key="11">
    <source>
        <dbReference type="ARBA" id="ARBA00060720"/>
    </source>
</evidence>
<dbReference type="SUPFAM" id="SSF53659">
    <property type="entry name" value="Isocitrate/Isopropylmalate dehydrogenase-like"/>
    <property type="match status" value="1"/>
</dbReference>
<dbReference type="Gene3D" id="3.40.718.10">
    <property type="entry name" value="Isopropylmalate Dehydrogenase"/>
    <property type="match status" value="1"/>
</dbReference>
<name>A0A0F8DF69_CERFI</name>
<dbReference type="GO" id="GO:0047046">
    <property type="term" value="F:homoisocitrate dehydrogenase activity"/>
    <property type="evidence" value="ECO:0007669"/>
    <property type="project" value="UniProtKB-EC"/>
</dbReference>
<evidence type="ECO:0000256" key="2">
    <source>
        <dbReference type="ARBA" id="ARBA00007769"/>
    </source>
</evidence>
<dbReference type="PROSITE" id="PS00470">
    <property type="entry name" value="IDH_IMDH"/>
    <property type="match status" value="1"/>
</dbReference>
<keyword evidence="5" id="KW-0479">Metal-binding</keyword>
<dbReference type="OrthoDB" id="10261637at2759"/>
<dbReference type="GO" id="GO:0006102">
    <property type="term" value="P:isocitrate metabolic process"/>
    <property type="evidence" value="ECO:0007669"/>
    <property type="project" value="TreeGrafter"/>
</dbReference>
<organism evidence="14 15">
    <name type="scientific">Ceratocystis fimbriata f. sp. platani</name>
    <dbReference type="NCBI Taxonomy" id="88771"/>
    <lineage>
        <taxon>Eukaryota</taxon>
        <taxon>Fungi</taxon>
        <taxon>Dikarya</taxon>
        <taxon>Ascomycota</taxon>
        <taxon>Pezizomycotina</taxon>
        <taxon>Sordariomycetes</taxon>
        <taxon>Hypocreomycetidae</taxon>
        <taxon>Microascales</taxon>
        <taxon>Ceratocystidaceae</taxon>
        <taxon>Ceratocystis</taxon>
    </lineage>
</organism>
<protein>
    <recommendedName>
        <fullName evidence="12">homoisocitrate dehydrogenase</fullName>
        <ecNumber evidence="12">1.1.1.87</ecNumber>
    </recommendedName>
</protein>
<evidence type="ECO:0000256" key="10">
    <source>
        <dbReference type="ARBA" id="ARBA00052540"/>
    </source>
</evidence>